<dbReference type="GO" id="GO:0016887">
    <property type="term" value="F:ATP hydrolysis activity"/>
    <property type="evidence" value="ECO:0007669"/>
    <property type="project" value="InterPro"/>
</dbReference>
<dbReference type="SUPFAM" id="SSF52540">
    <property type="entry name" value="P-loop containing nucleoside triphosphate hydrolases"/>
    <property type="match status" value="1"/>
</dbReference>
<comment type="caution">
    <text evidence="4">The sequence shown here is derived from an EMBL/GenBank/DDBJ whole genome shotgun (WGS) entry which is preliminary data.</text>
</comment>
<evidence type="ECO:0000256" key="2">
    <source>
        <dbReference type="ARBA" id="ARBA00022840"/>
    </source>
</evidence>
<dbReference type="InterPro" id="IPR017871">
    <property type="entry name" value="ABC_transporter-like_CS"/>
</dbReference>
<evidence type="ECO:0000313" key="4">
    <source>
        <dbReference type="EMBL" id="RAV31588.1"/>
    </source>
</evidence>
<proteinExistence type="predicted"/>
<evidence type="ECO:0000259" key="3">
    <source>
        <dbReference type="PROSITE" id="PS50893"/>
    </source>
</evidence>
<dbReference type="PANTHER" id="PTHR24220:SF685">
    <property type="entry name" value="ABC TRANSPORTER RELATED"/>
    <property type="match status" value="1"/>
</dbReference>
<dbReference type="InterPro" id="IPR003593">
    <property type="entry name" value="AAA+_ATPase"/>
</dbReference>
<dbReference type="Proteomes" id="UP000251577">
    <property type="component" value="Unassembled WGS sequence"/>
</dbReference>
<keyword evidence="5" id="KW-1185">Reference proteome</keyword>
<keyword evidence="1" id="KW-0547">Nucleotide-binding</keyword>
<dbReference type="SMART" id="SM00382">
    <property type="entry name" value="AAA"/>
    <property type="match status" value="1"/>
</dbReference>
<evidence type="ECO:0000313" key="5">
    <source>
        <dbReference type="Proteomes" id="UP000251577"/>
    </source>
</evidence>
<reference evidence="4 5" key="1">
    <citation type="journal article" date="2018" name="Syst. Appl. Microbiol.">
        <title>Corynebacterium heidelbergense sp. nov., isolated from the preen glands of Egyptian geese (Alopochen aegyptiacus).</title>
        <authorList>
            <person name="Braun M.S."/>
            <person name="Wang E."/>
            <person name="Zimmermann S."/>
            <person name="Wink M."/>
        </authorList>
    </citation>
    <scope>NUCLEOTIDE SEQUENCE [LARGE SCALE GENOMIC DNA]</scope>
    <source>
        <strain evidence="4 5">647</strain>
    </source>
</reference>
<organism evidence="4 5">
    <name type="scientific">Corynebacterium heidelbergense</name>
    <dbReference type="NCBI Taxonomy" id="2055947"/>
    <lineage>
        <taxon>Bacteria</taxon>
        <taxon>Bacillati</taxon>
        <taxon>Actinomycetota</taxon>
        <taxon>Actinomycetes</taxon>
        <taxon>Mycobacteriales</taxon>
        <taxon>Corynebacteriaceae</taxon>
        <taxon>Corynebacterium</taxon>
    </lineage>
</organism>
<dbReference type="AlphaFoldDB" id="A0A364V4P9"/>
<name>A0A364V4P9_9CORY</name>
<dbReference type="InterPro" id="IPR003439">
    <property type="entry name" value="ABC_transporter-like_ATP-bd"/>
</dbReference>
<dbReference type="GO" id="GO:0005524">
    <property type="term" value="F:ATP binding"/>
    <property type="evidence" value="ECO:0007669"/>
    <property type="project" value="UniProtKB-KW"/>
</dbReference>
<dbReference type="PROSITE" id="PS50893">
    <property type="entry name" value="ABC_TRANSPORTER_2"/>
    <property type="match status" value="1"/>
</dbReference>
<dbReference type="Pfam" id="PF00005">
    <property type="entry name" value="ABC_tran"/>
    <property type="match status" value="1"/>
</dbReference>
<dbReference type="InterPro" id="IPR027417">
    <property type="entry name" value="P-loop_NTPase"/>
</dbReference>
<accession>A0A364V4P9</accession>
<dbReference type="GO" id="GO:0022857">
    <property type="term" value="F:transmembrane transporter activity"/>
    <property type="evidence" value="ECO:0007669"/>
    <property type="project" value="TreeGrafter"/>
</dbReference>
<keyword evidence="2 4" id="KW-0067">ATP-binding</keyword>
<dbReference type="InterPro" id="IPR015854">
    <property type="entry name" value="ABC_transpr_LolD-like"/>
</dbReference>
<sequence length="253" mass="26609">MNHHSPALTSPAATSAAASGLRMRGITLDVQDGSQRRRILDSVDLDVAAGEVLGITGPSGSGKSTLLAVAGCLQAPTAGRAQLLLGGDTPETTVELGRDTGRAAARIRRNHIGFVFQQPNLWPALRVTDQLRAVSRLDRVLPLPRSARRAVDARAAELLEAVGLADMGARRVGELSGGQQARVNVARALMNRPQLLLVDEPTAALDTASGTQVTQLIERMARDNGAATLYVSHDAEQLAALNRVLTLVDGKVA</sequence>
<dbReference type="PROSITE" id="PS00211">
    <property type="entry name" value="ABC_TRANSPORTER_1"/>
    <property type="match status" value="1"/>
</dbReference>
<evidence type="ECO:0000256" key="1">
    <source>
        <dbReference type="ARBA" id="ARBA00022741"/>
    </source>
</evidence>
<protein>
    <submittedName>
        <fullName evidence="4">ABC transporter ATP-binding protein</fullName>
    </submittedName>
</protein>
<dbReference type="Gene3D" id="3.40.50.300">
    <property type="entry name" value="P-loop containing nucleotide triphosphate hydrolases"/>
    <property type="match status" value="1"/>
</dbReference>
<dbReference type="EMBL" id="QHCV01000076">
    <property type="protein sequence ID" value="RAV31588.1"/>
    <property type="molecule type" value="Genomic_DNA"/>
</dbReference>
<dbReference type="PANTHER" id="PTHR24220">
    <property type="entry name" value="IMPORT ATP-BINDING PROTEIN"/>
    <property type="match status" value="1"/>
</dbReference>
<gene>
    <name evidence="4" type="ORF">DLJ54_07640</name>
</gene>
<feature type="domain" description="ABC transporter" evidence="3">
    <location>
        <begin position="21"/>
        <end position="253"/>
    </location>
</feature>
<dbReference type="GO" id="GO:0005886">
    <property type="term" value="C:plasma membrane"/>
    <property type="evidence" value="ECO:0007669"/>
    <property type="project" value="TreeGrafter"/>
</dbReference>